<dbReference type="EMBL" id="AYRZ02000001">
    <property type="protein sequence ID" value="PHT94429.1"/>
    <property type="molecule type" value="Genomic_DNA"/>
</dbReference>
<evidence type="ECO:0000313" key="3">
    <source>
        <dbReference type="EMBL" id="PHT94429.1"/>
    </source>
</evidence>
<keyword evidence="2" id="KW-0812">Transmembrane</keyword>
<comment type="caution">
    <text evidence="3">The sequence shown here is derived from an EMBL/GenBank/DDBJ whole genome shotgun (WGS) entry which is preliminary data.</text>
</comment>
<evidence type="ECO:0000256" key="2">
    <source>
        <dbReference type="SAM" id="Phobius"/>
    </source>
</evidence>
<evidence type="ECO:0000313" key="4">
    <source>
        <dbReference type="Proteomes" id="UP000222542"/>
    </source>
</evidence>
<dbReference type="Proteomes" id="UP000222542">
    <property type="component" value="Unassembled WGS sequence"/>
</dbReference>
<feature type="compositionally biased region" description="Basic and acidic residues" evidence="1">
    <location>
        <begin position="1"/>
        <end position="10"/>
    </location>
</feature>
<dbReference type="AlphaFoldDB" id="A0A2G3AJN0"/>
<sequence length="175" mass="19141">MSYQHVHESPYPDYPPPGHGPPPPQPQGYPPPGMPQPPGFYNGGGYPPPPPPPGTHSYQGYFNDQYPPPPPPQHMYHGGGDGYGYHGDDNGCSSFLRGCVCLKLIFSAVWLLFVVAVFWRSALGASSLLDAIFRILLVCQSATDCGCNLENVSRLLSKSSIMYARRTCTVKHLYC</sequence>
<gene>
    <name evidence="3" type="ORF">T459_02311</name>
</gene>
<feature type="region of interest" description="Disordered" evidence="1">
    <location>
        <begin position="1"/>
        <end position="64"/>
    </location>
</feature>
<reference evidence="3 4" key="2">
    <citation type="journal article" date="2017" name="Genome Biol.">
        <title>New reference genome sequences of hot pepper reveal the massive evolution of plant disease-resistance genes by retroduplication.</title>
        <authorList>
            <person name="Kim S."/>
            <person name="Park J."/>
            <person name="Yeom S.I."/>
            <person name="Kim Y.M."/>
            <person name="Seo E."/>
            <person name="Kim K.T."/>
            <person name="Kim M.S."/>
            <person name="Lee J.M."/>
            <person name="Cheong K."/>
            <person name="Shin H.S."/>
            <person name="Kim S.B."/>
            <person name="Han K."/>
            <person name="Lee J."/>
            <person name="Park M."/>
            <person name="Lee H.A."/>
            <person name="Lee H.Y."/>
            <person name="Lee Y."/>
            <person name="Oh S."/>
            <person name="Lee J.H."/>
            <person name="Choi E."/>
            <person name="Choi E."/>
            <person name="Lee S.E."/>
            <person name="Jeon J."/>
            <person name="Kim H."/>
            <person name="Choi G."/>
            <person name="Song H."/>
            <person name="Lee J."/>
            <person name="Lee S.C."/>
            <person name="Kwon J.K."/>
            <person name="Lee H.Y."/>
            <person name="Koo N."/>
            <person name="Hong Y."/>
            <person name="Kim R.W."/>
            <person name="Kang W.H."/>
            <person name="Huh J.H."/>
            <person name="Kang B.C."/>
            <person name="Yang T.J."/>
            <person name="Lee Y.H."/>
            <person name="Bennetzen J.L."/>
            <person name="Choi D."/>
        </authorList>
    </citation>
    <scope>NUCLEOTIDE SEQUENCE [LARGE SCALE GENOMIC DNA]</scope>
    <source>
        <strain evidence="4">cv. CM334</strain>
    </source>
</reference>
<keyword evidence="4" id="KW-1185">Reference proteome</keyword>
<proteinExistence type="predicted"/>
<evidence type="ECO:0000256" key="1">
    <source>
        <dbReference type="SAM" id="MobiDB-lite"/>
    </source>
</evidence>
<feature type="compositionally biased region" description="Pro residues" evidence="1">
    <location>
        <begin position="12"/>
        <end position="38"/>
    </location>
</feature>
<organism evidence="3 4">
    <name type="scientific">Capsicum annuum</name>
    <name type="common">Capsicum pepper</name>
    <dbReference type="NCBI Taxonomy" id="4072"/>
    <lineage>
        <taxon>Eukaryota</taxon>
        <taxon>Viridiplantae</taxon>
        <taxon>Streptophyta</taxon>
        <taxon>Embryophyta</taxon>
        <taxon>Tracheophyta</taxon>
        <taxon>Spermatophyta</taxon>
        <taxon>Magnoliopsida</taxon>
        <taxon>eudicotyledons</taxon>
        <taxon>Gunneridae</taxon>
        <taxon>Pentapetalae</taxon>
        <taxon>asterids</taxon>
        <taxon>lamiids</taxon>
        <taxon>Solanales</taxon>
        <taxon>Solanaceae</taxon>
        <taxon>Solanoideae</taxon>
        <taxon>Capsiceae</taxon>
        <taxon>Capsicum</taxon>
    </lineage>
</organism>
<evidence type="ECO:0008006" key="5">
    <source>
        <dbReference type="Google" id="ProtNLM"/>
    </source>
</evidence>
<reference evidence="3 4" key="1">
    <citation type="journal article" date="2014" name="Nat. Genet.">
        <title>Genome sequence of the hot pepper provides insights into the evolution of pungency in Capsicum species.</title>
        <authorList>
            <person name="Kim S."/>
            <person name="Park M."/>
            <person name="Yeom S.I."/>
            <person name="Kim Y.M."/>
            <person name="Lee J.M."/>
            <person name="Lee H.A."/>
            <person name="Seo E."/>
            <person name="Choi J."/>
            <person name="Cheong K."/>
            <person name="Kim K.T."/>
            <person name="Jung K."/>
            <person name="Lee G.W."/>
            <person name="Oh S.K."/>
            <person name="Bae C."/>
            <person name="Kim S.B."/>
            <person name="Lee H.Y."/>
            <person name="Kim S.Y."/>
            <person name="Kim M.S."/>
            <person name="Kang B.C."/>
            <person name="Jo Y.D."/>
            <person name="Yang H.B."/>
            <person name="Jeong H.J."/>
            <person name="Kang W.H."/>
            <person name="Kwon J.K."/>
            <person name="Shin C."/>
            <person name="Lim J.Y."/>
            <person name="Park J.H."/>
            <person name="Huh J.H."/>
            <person name="Kim J.S."/>
            <person name="Kim B.D."/>
            <person name="Cohen O."/>
            <person name="Paran I."/>
            <person name="Suh M.C."/>
            <person name="Lee S.B."/>
            <person name="Kim Y.K."/>
            <person name="Shin Y."/>
            <person name="Noh S.J."/>
            <person name="Park J."/>
            <person name="Seo Y.S."/>
            <person name="Kwon S.Y."/>
            <person name="Kim H.A."/>
            <person name="Park J.M."/>
            <person name="Kim H.J."/>
            <person name="Choi S.B."/>
            <person name="Bosland P.W."/>
            <person name="Reeves G."/>
            <person name="Jo S.H."/>
            <person name="Lee B.W."/>
            <person name="Cho H.T."/>
            <person name="Choi H.S."/>
            <person name="Lee M.S."/>
            <person name="Yu Y."/>
            <person name="Do Choi Y."/>
            <person name="Park B.S."/>
            <person name="van Deynze A."/>
            <person name="Ashrafi H."/>
            <person name="Hill T."/>
            <person name="Kim W.T."/>
            <person name="Pai H.S."/>
            <person name="Ahn H.K."/>
            <person name="Yeam I."/>
            <person name="Giovannoni J.J."/>
            <person name="Rose J.K."/>
            <person name="Sorensen I."/>
            <person name="Lee S.J."/>
            <person name="Kim R.W."/>
            <person name="Choi I.Y."/>
            <person name="Choi B.S."/>
            <person name="Lim J.S."/>
            <person name="Lee Y.H."/>
            <person name="Choi D."/>
        </authorList>
    </citation>
    <scope>NUCLEOTIDE SEQUENCE [LARGE SCALE GENOMIC DNA]</scope>
    <source>
        <strain evidence="4">cv. CM334</strain>
    </source>
</reference>
<keyword evidence="2" id="KW-0472">Membrane</keyword>
<dbReference type="Gramene" id="PHT94429">
    <property type="protein sequence ID" value="PHT94429"/>
    <property type="gene ID" value="T459_02311"/>
</dbReference>
<feature type="transmembrane region" description="Helical" evidence="2">
    <location>
        <begin position="95"/>
        <end position="119"/>
    </location>
</feature>
<dbReference type="OMA" id="HFVAVVC"/>
<accession>A0A2G3AJN0</accession>
<name>A0A2G3AJN0_CAPAN</name>
<keyword evidence="2" id="KW-1133">Transmembrane helix</keyword>
<dbReference type="SUPFAM" id="SSF81995">
    <property type="entry name" value="beta-sandwich domain of Sec23/24"/>
    <property type="match status" value="1"/>
</dbReference>
<protein>
    <recommendedName>
        <fullName evidence="5">Cysteine-rich and transmembrane domain-containing protein A-like</fullName>
    </recommendedName>
</protein>